<dbReference type="Proteomes" id="UP001596317">
    <property type="component" value="Unassembled WGS sequence"/>
</dbReference>
<reference evidence="3" key="1">
    <citation type="journal article" date="2019" name="Int. J. Syst. Evol. Microbiol.">
        <title>The Global Catalogue of Microorganisms (GCM) 10K type strain sequencing project: providing services to taxonomists for standard genome sequencing and annotation.</title>
        <authorList>
            <consortium name="The Broad Institute Genomics Platform"/>
            <consortium name="The Broad Institute Genome Sequencing Center for Infectious Disease"/>
            <person name="Wu L."/>
            <person name="Ma J."/>
        </authorList>
    </citation>
    <scope>NUCLEOTIDE SEQUENCE [LARGE SCALE GENOMIC DNA]</scope>
    <source>
        <strain evidence="3">CCUG 63830</strain>
    </source>
</reference>
<dbReference type="Gene3D" id="3.30.420.40">
    <property type="match status" value="1"/>
</dbReference>
<sequence length="133" mass="13580">MIAHVINPGSSGVKLACATLEPSANPALPGQLRLQLTRAELPLHAPPTAGAVPALTQAIMALTADWPAPHAVVGRGGFIGRVPTGTYRVTEALAAYAVQGRAPRSPQPGRPAGAGAGAGARRARLYRGPAERR</sequence>
<evidence type="ECO:0000256" key="1">
    <source>
        <dbReference type="SAM" id="MobiDB-lite"/>
    </source>
</evidence>
<accession>A0ABW1ZHV7</accession>
<gene>
    <name evidence="2" type="ORF">ACFP90_08465</name>
</gene>
<dbReference type="RefSeq" id="WP_380055367.1">
    <property type="nucleotide sequence ID" value="NZ_JBHSWB010000001.1"/>
</dbReference>
<name>A0ABW1ZHV7_9DEIO</name>
<dbReference type="EMBL" id="JBHSWB010000001">
    <property type="protein sequence ID" value="MFC6660388.1"/>
    <property type="molecule type" value="Genomic_DNA"/>
</dbReference>
<evidence type="ECO:0000313" key="2">
    <source>
        <dbReference type="EMBL" id="MFC6660388.1"/>
    </source>
</evidence>
<evidence type="ECO:0000313" key="3">
    <source>
        <dbReference type="Proteomes" id="UP001596317"/>
    </source>
</evidence>
<organism evidence="2 3">
    <name type="scientific">Deinococcus multiflagellatus</name>
    <dbReference type="NCBI Taxonomy" id="1656887"/>
    <lineage>
        <taxon>Bacteria</taxon>
        <taxon>Thermotogati</taxon>
        <taxon>Deinococcota</taxon>
        <taxon>Deinococci</taxon>
        <taxon>Deinococcales</taxon>
        <taxon>Deinococcaceae</taxon>
        <taxon>Deinococcus</taxon>
    </lineage>
</organism>
<proteinExistence type="predicted"/>
<evidence type="ECO:0008006" key="4">
    <source>
        <dbReference type="Google" id="ProtNLM"/>
    </source>
</evidence>
<dbReference type="InterPro" id="IPR043129">
    <property type="entry name" value="ATPase_NBD"/>
</dbReference>
<dbReference type="SUPFAM" id="SSF53067">
    <property type="entry name" value="Actin-like ATPase domain"/>
    <property type="match status" value="1"/>
</dbReference>
<protein>
    <recommendedName>
        <fullName evidence="4">Butyrate kinase</fullName>
    </recommendedName>
</protein>
<comment type="caution">
    <text evidence="2">The sequence shown here is derived from an EMBL/GenBank/DDBJ whole genome shotgun (WGS) entry which is preliminary data.</text>
</comment>
<feature type="region of interest" description="Disordered" evidence="1">
    <location>
        <begin position="99"/>
        <end position="133"/>
    </location>
</feature>
<keyword evidence="3" id="KW-1185">Reference proteome</keyword>